<dbReference type="OrthoDB" id="2606850at2"/>
<gene>
    <name evidence="1" type="ORF">B2K_33445</name>
</gene>
<dbReference type="HOGENOM" id="CLU_155866_0_0_9"/>
<reference evidence="1 2" key="1">
    <citation type="submission" date="2013-06" db="EMBL/GenBank/DDBJ databases">
        <title>Complete genome sequence of Paenibacillus mucilaginosus K02.</title>
        <authorList>
            <person name="Xiao B."/>
            <person name="Sun L."/>
            <person name="Xiao L."/>
            <person name="Lian B."/>
        </authorList>
    </citation>
    <scope>NUCLEOTIDE SEQUENCE [LARGE SCALE GENOMIC DNA]</scope>
    <source>
        <strain evidence="1 2">K02</strain>
    </source>
</reference>
<proteinExistence type="predicted"/>
<dbReference type="KEGG" id="pmw:B2K_33445"/>
<accession>I0BT52</accession>
<dbReference type="Proteomes" id="UP000007392">
    <property type="component" value="Chromosome"/>
</dbReference>
<protein>
    <submittedName>
        <fullName evidence="1">Uncharacterized protein</fullName>
    </submittedName>
</protein>
<evidence type="ECO:0000313" key="1">
    <source>
        <dbReference type="EMBL" id="AFH65549.2"/>
    </source>
</evidence>
<dbReference type="AlphaFoldDB" id="I0BT52"/>
<dbReference type="EMBL" id="CP003422">
    <property type="protein sequence ID" value="AFH65549.2"/>
    <property type="molecule type" value="Genomic_DNA"/>
</dbReference>
<name>I0BT52_9BACL</name>
<organism evidence="1 2">
    <name type="scientific">Paenibacillus mucilaginosus K02</name>
    <dbReference type="NCBI Taxonomy" id="997761"/>
    <lineage>
        <taxon>Bacteria</taxon>
        <taxon>Bacillati</taxon>
        <taxon>Bacillota</taxon>
        <taxon>Bacilli</taxon>
        <taxon>Bacillales</taxon>
        <taxon>Paenibacillaceae</taxon>
        <taxon>Paenibacillus</taxon>
    </lineage>
</organism>
<evidence type="ECO:0000313" key="2">
    <source>
        <dbReference type="Proteomes" id="UP000007392"/>
    </source>
</evidence>
<sequence length="135" mass="15035">MPTKNRQGCPKPRPITLQQRLRLLLGKKVTVYSPGFPKLTRTVGVLNCVSHRNFKVGSRVFDYNTSFYIVLGCRASQRLPYEVVAAAEDIGSLTGKLICVGRGFVEFIQVPGRSVPTIFPLNRFTNVTCSEEGEE</sequence>
<dbReference type="RefSeq" id="WP_016363010.1">
    <property type="nucleotide sequence ID" value="NC_017672.3"/>
</dbReference>